<keyword evidence="2" id="KW-1185">Reference proteome</keyword>
<dbReference type="EMBL" id="JARJCW010000043">
    <property type="protein sequence ID" value="KAJ7205455.1"/>
    <property type="molecule type" value="Genomic_DNA"/>
</dbReference>
<evidence type="ECO:0000313" key="2">
    <source>
        <dbReference type="Proteomes" id="UP001219525"/>
    </source>
</evidence>
<proteinExistence type="predicted"/>
<accession>A0AAD6VC48</accession>
<dbReference type="AlphaFoldDB" id="A0AAD6VC48"/>
<reference evidence="1" key="1">
    <citation type="submission" date="2023-03" db="EMBL/GenBank/DDBJ databases">
        <title>Massive genome expansion in bonnet fungi (Mycena s.s.) driven by repeated elements and novel gene families across ecological guilds.</title>
        <authorList>
            <consortium name="Lawrence Berkeley National Laboratory"/>
            <person name="Harder C.B."/>
            <person name="Miyauchi S."/>
            <person name="Viragh M."/>
            <person name="Kuo A."/>
            <person name="Thoen E."/>
            <person name="Andreopoulos B."/>
            <person name="Lu D."/>
            <person name="Skrede I."/>
            <person name="Drula E."/>
            <person name="Henrissat B."/>
            <person name="Morin E."/>
            <person name="Kohler A."/>
            <person name="Barry K."/>
            <person name="LaButti K."/>
            <person name="Morin E."/>
            <person name="Salamov A."/>
            <person name="Lipzen A."/>
            <person name="Mereny Z."/>
            <person name="Hegedus B."/>
            <person name="Baldrian P."/>
            <person name="Stursova M."/>
            <person name="Weitz H."/>
            <person name="Taylor A."/>
            <person name="Grigoriev I.V."/>
            <person name="Nagy L.G."/>
            <person name="Martin F."/>
            <person name="Kauserud H."/>
        </authorList>
    </citation>
    <scope>NUCLEOTIDE SEQUENCE</scope>
    <source>
        <strain evidence="1">9144</strain>
    </source>
</reference>
<name>A0AAD6VC48_9AGAR</name>
<protein>
    <submittedName>
        <fullName evidence="1">Uncharacterized protein</fullName>
    </submittedName>
</protein>
<dbReference type="Proteomes" id="UP001219525">
    <property type="component" value="Unassembled WGS sequence"/>
</dbReference>
<evidence type="ECO:0000313" key="1">
    <source>
        <dbReference type="EMBL" id="KAJ7205455.1"/>
    </source>
</evidence>
<sequence length="165" mass="17672">MVKSPVAVAASAVPLPVTSAGVASIIPAPGRGNNFSRLEFKKEVIETSKGTVHYAAVALDVAASLTQNVPYLGAISKVLVEISKIADEVEVCKSSWKTVTSKIKMTQRIIDDFRECCSQEDIPDFVCMGLEEPGILRPGLKVQSVLYCSAQILRSGRYLKTSGPS</sequence>
<organism evidence="1 2">
    <name type="scientific">Mycena pura</name>
    <dbReference type="NCBI Taxonomy" id="153505"/>
    <lineage>
        <taxon>Eukaryota</taxon>
        <taxon>Fungi</taxon>
        <taxon>Dikarya</taxon>
        <taxon>Basidiomycota</taxon>
        <taxon>Agaricomycotina</taxon>
        <taxon>Agaricomycetes</taxon>
        <taxon>Agaricomycetidae</taxon>
        <taxon>Agaricales</taxon>
        <taxon>Marasmiineae</taxon>
        <taxon>Mycenaceae</taxon>
        <taxon>Mycena</taxon>
    </lineage>
</organism>
<gene>
    <name evidence="1" type="ORF">GGX14DRAFT_397592</name>
</gene>
<comment type="caution">
    <text evidence="1">The sequence shown here is derived from an EMBL/GenBank/DDBJ whole genome shotgun (WGS) entry which is preliminary data.</text>
</comment>